<reference evidence="2 3" key="1">
    <citation type="submission" date="2019-11" db="EMBL/GenBank/DDBJ databases">
        <title>Venturia inaequalis Genome Resource.</title>
        <authorList>
            <person name="Lichtner F.J."/>
        </authorList>
    </citation>
    <scope>NUCLEOTIDE SEQUENCE [LARGE SCALE GENOMIC DNA]</scope>
    <source>
        <strain evidence="2">Bline_iso_100314</strain>
    </source>
</reference>
<dbReference type="EMBL" id="WNWQ01000802">
    <property type="protein sequence ID" value="KAE9963669.1"/>
    <property type="molecule type" value="Genomic_DNA"/>
</dbReference>
<name>A0A8H3YKD2_VENIN</name>
<evidence type="ECO:0000313" key="3">
    <source>
        <dbReference type="Proteomes" id="UP000433883"/>
    </source>
</evidence>
<organism evidence="2 3">
    <name type="scientific">Venturia inaequalis</name>
    <name type="common">Apple scab fungus</name>
    <dbReference type="NCBI Taxonomy" id="5025"/>
    <lineage>
        <taxon>Eukaryota</taxon>
        <taxon>Fungi</taxon>
        <taxon>Dikarya</taxon>
        <taxon>Ascomycota</taxon>
        <taxon>Pezizomycotina</taxon>
        <taxon>Dothideomycetes</taxon>
        <taxon>Pleosporomycetidae</taxon>
        <taxon>Venturiales</taxon>
        <taxon>Venturiaceae</taxon>
        <taxon>Venturia</taxon>
    </lineage>
</organism>
<evidence type="ECO:0000313" key="2">
    <source>
        <dbReference type="EMBL" id="KAE9963669.1"/>
    </source>
</evidence>
<comment type="caution">
    <text evidence="2">The sequence shown here is derived from an EMBL/GenBank/DDBJ whole genome shotgun (WGS) entry which is preliminary data.</text>
</comment>
<accession>A0A8H3YKD2</accession>
<dbReference type="Proteomes" id="UP000433883">
    <property type="component" value="Unassembled WGS sequence"/>
</dbReference>
<gene>
    <name evidence="2" type="ORF">BLS_009081</name>
</gene>
<protein>
    <submittedName>
        <fullName evidence="2">Uncharacterized protein</fullName>
    </submittedName>
</protein>
<evidence type="ECO:0000256" key="1">
    <source>
        <dbReference type="SAM" id="MobiDB-lite"/>
    </source>
</evidence>
<sequence>MFNETLSRHNYSSSCPPGNPKYSIAKKLSKCIRSTKKSQLAPKWQLVFNELTRPAYERIRIPLDQPDGQTGATGINGTSHRMCSTGSTFPPLLLVGIPKHDPCVPIDESTLARLNTNRRKFVKRTHKKWKDTWQMEHAASVKDKPDEQWADYPDLKNCPEPDPNERSSK</sequence>
<feature type="region of interest" description="Disordered" evidence="1">
    <location>
        <begin position="138"/>
        <end position="169"/>
    </location>
</feature>
<dbReference type="AlphaFoldDB" id="A0A8H3YKD2"/>
<proteinExistence type="predicted"/>